<protein>
    <submittedName>
        <fullName evidence="1">Uncharacterized protein</fullName>
    </submittedName>
</protein>
<dbReference type="OrthoDB" id="247936at2759"/>
<proteinExistence type="predicted"/>
<dbReference type="Proteomes" id="UP000063063">
    <property type="component" value="Chromosome 32"/>
</dbReference>
<dbReference type="RefSeq" id="XP_010702044.1">
    <property type="nucleotide sequence ID" value="XM_010703742.1"/>
</dbReference>
<dbReference type="VEuPathDB" id="TriTrypDB:LPAL13_320042900"/>
<sequence>MEPSGCSCLLVGSRRPTPSSSLPASPRRRVVLPGIVPGTVLRTRASVVEWIHNSRQLPAFTEYTVLMRGGKRVPRHAADSGLGTLPCGLAATNACQRCPWMAVGGSGESATTKNACWRASLYAAVHNAWVSASATRSATHLTSAHDDVMRCCSFLEPFAVKVTPNRLLGLQLFFAPLEWSNSPTSSLSRLADSAVPASSAPSSATTMVYIERECSSCSPSVSTRVCRRESALSAAASGGATGLPPEALNFAQECLLESLEQKRLVPALQRWAAQLPTSIQARLLGTFISQPFMRAPHSVRTTSLQVTLVVERNTDVLGMQSPLCSPSHPADLLSTEEQQLVEVVTAAAPLIHEIEVLVWVQGTHNDPRGTASGEAALHRLYPTLSREVSLEDVRCETWQGRNDSAKGEAEPHELQHMQFAQTVWCWCHPLSKELSVHIPPYHAALCAVPFPWLAEARRRLPQSRHTSVYRTTSFPGPSSSAAAGNAAPAFPSACSQRLPWVPTFWRHPGALDACCSVLLSIVLEGTTLPTMAMSAVTQSDTPHRPESVEVHAPCVSAQSLISDDADISAAAGQTILDGAVVALAREAERSVALSGKPEKVGHFSSGGALLLPTPLSASLTPRRVLISVREGDGAAAAVTTTFVREVLRSVRGQPVRLCFYECTSTMRASALGAQVAATLHHAQHVGQSFSVDTGVVDVDPLASSFVAYACVALQL</sequence>
<dbReference type="VEuPathDB" id="TriTrypDB:LPMP_323620"/>
<dbReference type="EMBL" id="CP009401">
    <property type="protein sequence ID" value="AIO01244.1"/>
    <property type="molecule type" value="Genomic_DNA"/>
</dbReference>
<name>A0A088RZ27_LEIPA</name>
<organism evidence="1 2">
    <name type="scientific">Leishmania panamensis</name>
    <dbReference type="NCBI Taxonomy" id="5679"/>
    <lineage>
        <taxon>Eukaryota</taxon>
        <taxon>Discoba</taxon>
        <taxon>Euglenozoa</taxon>
        <taxon>Kinetoplastea</taxon>
        <taxon>Metakinetoplastina</taxon>
        <taxon>Trypanosomatida</taxon>
        <taxon>Trypanosomatidae</taxon>
        <taxon>Leishmaniinae</taxon>
        <taxon>Leishmania</taxon>
        <taxon>Leishmania guyanensis species complex</taxon>
    </lineage>
</organism>
<dbReference type="GeneID" id="22578103"/>
<reference evidence="1 2" key="1">
    <citation type="journal article" date="2015" name="Sci. Rep.">
        <title>The genome of Leishmania panamensis: insights into genomics of the L. (Viannia) subgenus.</title>
        <authorList>
            <person name="Llanes A."/>
            <person name="Restrepo C.M."/>
            <person name="Vecchio G.D."/>
            <person name="Anguizola F.J."/>
            <person name="Lleonart R."/>
        </authorList>
    </citation>
    <scope>NUCLEOTIDE SEQUENCE [LARGE SCALE GENOMIC DNA]</scope>
    <source>
        <strain evidence="1 2">MHOM/PA/94/PSC-1</strain>
    </source>
</reference>
<evidence type="ECO:0000313" key="1">
    <source>
        <dbReference type="EMBL" id="AIO01244.1"/>
    </source>
</evidence>
<gene>
    <name evidence="1" type="ORF">LPMP_323620</name>
</gene>
<dbReference type="AlphaFoldDB" id="A0A088RZ27"/>
<evidence type="ECO:0000313" key="2">
    <source>
        <dbReference type="Proteomes" id="UP000063063"/>
    </source>
</evidence>
<keyword evidence="2" id="KW-1185">Reference proteome</keyword>
<dbReference type="KEGG" id="lpan:LPMP_323620"/>
<dbReference type="eggNOG" id="ENOG502SAG1">
    <property type="taxonomic scope" value="Eukaryota"/>
</dbReference>
<accession>A0A088RZ27</accession>